<dbReference type="InterPro" id="IPR016186">
    <property type="entry name" value="C-type_lectin-like/link_sf"/>
</dbReference>
<dbReference type="InterPro" id="IPR001304">
    <property type="entry name" value="C-type_lectin-like"/>
</dbReference>
<comment type="caution">
    <text evidence="2">The sequence shown here is derived from an EMBL/GenBank/DDBJ whole genome shotgun (WGS) entry which is preliminary data.</text>
</comment>
<dbReference type="AlphaFoldDB" id="A0AAV4D906"/>
<accession>A0AAV4D906</accession>
<dbReference type="InterPro" id="IPR050111">
    <property type="entry name" value="C-type_lectin/snaclec_domain"/>
</dbReference>
<reference evidence="2 3" key="1">
    <citation type="journal article" date="2021" name="Elife">
        <title>Chloroplast acquisition without the gene transfer in kleptoplastic sea slugs, Plakobranchus ocellatus.</title>
        <authorList>
            <person name="Maeda T."/>
            <person name="Takahashi S."/>
            <person name="Yoshida T."/>
            <person name="Shimamura S."/>
            <person name="Takaki Y."/>
            <person name="Nagai Y."/>
            <person name="Toyoda A."/>
            <person name="Suzuki Y."/>
            <person name="Arimoto A."/>
            <person name="Ishii H."/>
            <person name="Satoh N."/>
            <person name="Nishiyama T."/>
            <person name="Hasebe M."/>
            <person name="Maruyama T."/>
            <person name="Minagawa J."/>
            <person name="Obokata J."/>
            <person name="Shigenobu S."/>
        </authorList>
    </citation>
    <scope>NUCLEOTIDE SEQUENCE [LARGE SCALE GENOMIC DNA]</scope>
</reference>
<protein>
    <submittedName>
        <fullName evidence="2">C-type lectin</fullName>
    </submittedName>
</protein>
<dbReference type="InterPro" id="IPR016187">
    <property type="entry name" value="CTDL_fold"/>
</dbReference>
<evidence type="ECO:0000259" key="1">
    <source>
        <dbReference type="PROSITE" id="PS50041"/>
    </source>
</evidence>
<name>A0AAV4D906_9GAST</name>
<organism evidence="2 3">
    <name type="scientific">Plakobranchus ocellatus</name>
    <dbReference type="NCBI Taxonomy" id="259542"/>
    <lineage>
        <taxon>Eukaryota</taxon>
        <taxon>Metazoa</taxon>
        <taxon>Spiralia</taxon>
        <taxon>Lophotrochozoa</taxon>
        <taxon>Mollusca</taxon>
        <taxon>Gastropoda</taxon>
        <taxon>Heterobranchia</taxon>
        <taxon>Euthyneura</taxon>
        <taxon>Panpulmonata</taxon>
        <taxon>Sacoglossa</taxon>
        <taxon>Placobranchoidea</taxon>
        <taxon>Plakobranchidae</taxon>
        <taxon>Plakobranchus</taxon>
    </lineage>
</organism>
<dbReference type="EMBL" id="BLXT01007620">
    <property type="protein sequence ID" value="GFO40567.1"/>
    <property type="molecule type" value="Genomic_DNA"/>
</dbReference>
<dbReference type="PROSITE" id="PS50041">
    <property type="entry name" value="C_TYPE_LECTIN_2"/>
    <property type="match status" value="1"/>
</dbReference>
<feature type="domain" description="C-type lectin" evidence="1">
    <location>
        <begin position="141"/>
        <end position="262"/>
    </location>
</feature>
<evidence type="ECO:0000313" key="2">
    <source>
        <dbReference type="EMBL" id="GFO40567.1"/>
    </source>
</evidence>
<keyword evidence="3" id="KW-1185">Reference proteome</keyword>
<dbReference type="SMART" id="SM00034">
    <property type="entry name" value="CLECT"/>
    <property type="match status" value="1"/>
</dbReference>
<dbReference type="Pfam" id="PF00059">
    <property type="entry name" value="Lectin_C"/>
    <property type="match status" value="1"/>
</dbReference>
<gene>
    <name evidence="2" type="ORF">PoB_006707200</name>
</gene>
<proteinExistence type="predicted"/>
<dbReference type="Gene3D" id="3.10.100.10">
    <property type="entry name" value="Mannose-Binding Protein A, subunit A"/>
    <property type="match status" value="1"/>
</dbReference>
<dbReference type="PANTHER" id="PTHR22803">
    <property type="entry name" value="MANNOSE, PHOSPHOLIPASE, LECTIN RECEPTOR RELATED"/>
    <property type="match status" value="1"/>
</dbReference>
<sequence length="265" mass="29612">MAVGLQKTKYVAVKLRYKTGMKTKDIVLVIGDTRRDAYLTKDDSGTCQTEQLADAWMSPTTATCFSDCLTTFPDSCGSMVYNEATKACTPGSIAFAKIDTFQESIPKTSSNDTLFYITSPIPACNTSNGFALFTLCGSTVCLYLSTSNLQFDDAEQFCADINSDLFIANTWARFSLFWNVSLTYLGQDTFLWLKRDSAENQFVWGNGEPLSDELNEHIWQEGQPNNWNGNGEYCVEAKHLTRPEYYGLNDALCQVEKAFVCEPKL</sequence>
<dbReference type="Proteomes" id="UP000735302">
    <property type="component" value="Unassembled WGS sequence"/>
</dbReference>
<dbReference type="SUPFAM" id="SSF56436">
    <property type="entry name" value="C-type lectin-like"/>
    <property type="match status" value="1"/>
</dbReference>
<evidence type="ECO:0000313" key="3">
    <source>
        <dbReference type="Proteomes" id="UP000735302"/>
    </source>
</evidence>